<protein>
    <recommendedName>
        <fullName evidence="3">SGNH/GDSL hydrolase family protein</fullName>
    </recommendedName>
</protein>
<accession>A0A1I3UNK9</accession>
<evidence type="ECO:0000313" key="1">
    <source>
        <dbReference type="EMBL" id="SFJ84984.1"/>
    </source>
</evidence>
<evidence type="ECO:0000313" key="2">
    <source>
        <dbReference type="Proteomes" id="UP000199589"/>
    </source>
</evidence>
<dbReference type="RefSeq" id="WP_091895225.1">
    <property type="nucleotide sequence ID" value="NZ_FOSJ01000001.1"/>
</dbReference>
<proteinExistence type="predicted"/>
<dbReference type="EMBL" id="FOSJ01000001">
    <property type="protein sequence ID" value="SFJ84984.1"/>
    <property type="molecule type" value="Genomic_DNA"/>
</dbReference>
<evidence type="ECO:0008006" key="3">
    <source>
        <dbReference type="Google" id="ProtNLM"/>
    </source>
</evidence>
<keyword evidence="2" id="KW-1185">Reference proteome</keyword>
<dbReference type="Gene3D" id="3.40.50.1110">
    <property type="entry name" value="SGNH hydrolase"/>
    <property type="match status" value="1"/>
</dbReference>
<dbReference type="InterPro" id="IPR036514">
    <property type="entry name" value="SGNH_hydro_sf"/>
</dbReference>
<name>A0A1I3UNK9_9LACT</name>
<dbReference type="AlphaFoldDB" id="A0A1I3UNK9"/>
<organism evidence="1 2">
    <name type="scientific">Marinilactibacillus piezotolerans</name>
    <dbReference type="NCBI Taxonomy" id="258723"/>
    <lineage>
        <taxon>Bacteria</taxon>
        <taxon>Bacillati</taxon>
        <taxon>Bacillota</taxon>
        <taxon>Bacilli</taxon>
        <taxon>Lactobacillales</taxon>
        <taxon>Carnobacteriaceae</taxon>
        <taxon>Marinilactibacillus</taxon>
    </lineage>
</organism>
<dbReference type="Proteomes" id="UP000199589">
    <property type="component" value="Unassembled WGS sequence"/>
</dbReference>
<dbReference type="OrthoDB" id="2155748at2"/>
<sequence>MKKNIFITIVLMTMSLLVIVFGRGYASDQEEKMLRESQNGNSRGDLASQKVIADKNVSSDTDTLSSEEQLEIYEEQIESLSAIERIDYQTLVHKPAVLTYYGDADSSSDWYAALNNYINENTGELTVENITYPEYDTYELYIEQTTSNVLAVKPDIILFRMPALADKARDIGLSETNDYLSNILTTLTDDLPDSEIILVEPEPEISEINNLNSRSLDYRDYMNEMEEVASELGIQVIAIHEQFITIAEEEGYELTALYTEDEFDLNEEGLNVLQQAIERGVTTKLEE</sequence>
<gene>
    <name evidence="1" type="ORF">SAMN04488569_100185</name>
</gene>
<dbReference type="SUPFAM" id="SSF52266">
    <property type="entry name" value="SGNH hydrolase"/>
    <property type="match status" value="1"/>
</dbReference>
<reference evidence="2" key="1">
    <citation type="submission" date="2016-10" db="EMBL/GenBank/DDBJ databases">
        <authorList>
            <person name="Varghese N."/>
            <person name="Submissions S."/>
        </authorList>
    </citation>
    <scope>NUCLEOTIDE SEQUENCE [LARGE SCALE GENOMIC DNA]</scope>
    <source>
        <strain evidence="2">DSM 16108</strain>
    </source>
</reference>